<feature type="domain" description="Thiamine pyrophosphate enzyme central" evidence="11">
    <location>
        <begin position="197"/>
        <end position="319"/>
    </location>
</feature>
<dbReference type="SUPFAM" id="SSF52467">
    <property type="entry name" value="DHS-like NAD/FAD-binding domain"/>
    <property type="match status" value="1"/>
</dbReference>
<feature type="domain" description="Thiamine pyrophosphate enzyme TPP-binding" evidence="12">
    <location>
        <begin position="393"/>
        <end position="525"/>
    </location>
</feature>
<comment type="similarity">
    <text evidence="3 10">Belongs to the TPP enzyme family.</text>
</comment>
<dbReference type="GO" id="GO:0000949">
    <property type="term" value="P:aromatic amino acid family catabolic process to alcohol via Ehrlich pathway"/>
    <property type="evidence" value="ECO:0007669"/>
    <property type="project" value="TreeGrafter"/>
</dbReference>
<dbReference type="InterPro" id="IPR047213">
    <property type="entry name" value="TPP_PYR_PDC_IPDC-like"/>
</dbReference>
<dbReference type="InterPro" id="IPR012000">
    <property type="entry name" value="Thiamin_PyroP_enz_cen_dom"/>
</dbReference>
<evidence type="ECO:0000259" key="11">
    <source>
        <dbReference type="Pfam" id="PF00205"/>
    </source>
</evidence>
<keyword evidence="6 9" id="KW-0460">Magnesium</keyword>
<feature type="binding site" evidence="9">
    <location>
        <position position="462"/>
    </location>
    <ligand>
        <name>Mg(2+)</name>
        <dbReference type="ChEBI" id="CHEBI:18420"/>
    </ligand>
</feature>
<name>A0A5C6AYX5_9PLAN</name>
<evidence type="ECO:0000256" key="9">
    <source>
        <dbReference type="PIRSR" id="PIRSR036565-2"/>
    </source>
</evidence>
<evidence type="ECO:0000313" key="14">
    <source>
        <dbReference type="EMBL" id="TWU04196.1"/>
    </source>
</evidence>
<dbReference type="EMBL" id="SJPP01000005">
    <property type="protein sequence ID" value="TWU04196.1"/>
    <property type="molecule type" value="Genomic_DNA"/>
</dbReference>
<reference evidence="14 15" key="1">
    <citation type="submission" date="2019-02" db="EMBL/GenBank/DDBJ databases">
        <title>Deep-cultivation of Planctomycetes and their phenomic and genomic characterization uncovers novel biology.</title>
        <authorList>
            <person name="Wiegand S."/>
            <person name="Jogler M."/>
            <person name="Boedeker C."/>
            <person name="Pinto D."/>
            <person name="Vollmers J."/>
            <person name="Rivas-Marin E."/>
            <person name="Kohn T."/>
            <person name="Peeters S.H."/>
            <person name="Heuer A."/>
            <person name="Rast P."/>
            <person name="Oberbeckmann S."/>
            <person name="Bunk B."/>
            <person name="Jeske O."/>
            <person name="Meyerdierks A."/>
            <person name="Storesund J.E."/>
            <person name="Kallscheuer N."/>
            <person name="Luecker S."/>
            <person name="Lage O.M."/>
            <person name="Pohl T."/>
            <person name="Merkel B.J."/>
            <person name="Hornburger P."/>
            <person name="Mueller R.-W."/>
            <person name="Bruemmer F."/>
            <person name="Labrenz M."/>
            <person name="Spormann A.M."/>
            <person name="Op Den Camp H."/>
            <person name="Overmann J."/>
            <person name="Amann R."/>
            <person name="Jetten M.S.M."/>
            <person name="Mascher T."/>
            <person name="Medema M.H."/>
            <person name="Devos D.P."/>
            <person name="Kaster A.-K."/>
            <person name="Ovreas L."/>
            <person name="Rohde M."/>
            <person name="Galperin M.Y."/>
            <person name="Jogler C."/>
        </authorList>
    </citation>
    <scope>NUCLEOTIDE SEQUENCE [LARGE SCALE GENOMIC DNA]</scope>
    <source>
        <strain evidence="14 15">CA54</strain>
    </source>
</reference>
<dbReference type="EC" id="4.1.1.-" evidence="14"/>
<dbReference type="Gene3D" id="3.40.50.970">
    <property type="match status" value="2"/>
</dbReference>
<dbReference type="Pfam" id="PF02775">
    <property type="entry name" value="TPP_enzyme_C"/>
    <property type="match status" value="1"/>
</dbReference>
<dbReference type="GO" id="GO:0005829">
    <property type="term" value="C:cytosol"/>
    <property type="evidence" value="ECO:0007669"/>
    <property type="project" value="TreeGrafter"/>
</dbReference>
<dbReference type="PANTHER" id="PTHR43452:SF30">
    <property type="entry name" value="PYRUVATE DECARBOXYLASE ISOZYME 1-RELATED"/>
    <property type="match status" value="1"/>
</dbReference>
<dbReference type="RefSeq" id="WP_146374455.1">
    <property type="nucleotide sequence ID" value="NZ_SJPP01000005.1"/>
</dbReference>
<dbReference type="CDD" id="cd02005">
    <property type="entry name" value="TPP_PDC_IPDC"/>
    <property type="match status" value="1"/>
</dbReference>
<feature type="binding site" evidence="9">
    <location>
        <position position="460"/>
    </location>
    <ligand>
        <name>Mg(2+)</name>
        <dbReference type="ChEBI" id="CHEBI:18420"/>
    </ligand>
</feature>
<keyword evidence="7 10" id="KW-0786">Thiamine pyrophosphate</keyword>
<evidence type="ECO:0000256" key="8">
    <source>
        <dbReference type="ARBA" id="ARBA00023239"/>
    </source>
</evidence>
<keyword evidence="5" id="KW-0210">Decarboxylase</keyword>
<organism evidence="14 15">
    <name type="scientific">Symmachiella macrocystis</name>
    <dbReference type="NCBI Taxonomy" id="2527985"/>
    <lineage>
        <taxon>Bacteria</taxon>
        <taxon>Pseudomonadati</taxon>
        <taxon>Planctomycetota</taxon>
        <taxon>Planctomycetia</taxon>
        <taxon>Planctomycetales</taxon>
        <taxon>Planctomycetaceae</taxon>
        <taxon>Symmachiella</taxon>
    </lineage>
</organism>
<comment type="cofactor">
    <cofactor evidence="9">
        <name>Mg(2+)</name>
        <dbReference type="ChEBI" id="CHEBI:18420"/>
    </cofactor>
    <text evidence="9">Binds 1 Mg(2+) per subunit.</text>
</comment>
<evidence type="ECO:0000256" key="1">
    <source>
        <dbReference type="ARBA" id="ARBA00001920"/>
    </source>
</evidence>
<dbReference type="PANTHER" id="PTHR43452">
    <property type="entry name" value="PYRUVATE DECARBOXYLASE"/>
    <property type="match status" value="1"/>
</dbReference>
<evidence type="ECO:0000256" key="3">
    <source>
        <dbReference type="ARBA" id="ARBA00007812"/>
    </source>
</evidence>
<dbReference type="InterPro" id="IPR029061">
    <property type="entry name" value="THDP-binding"/>
</dbReference>
<comment type="caution">
    <text evidence="14">The sequence shown here is derived from an EMBL/GenBank/DDBJ whole genome shotgun (WGS) entry which is preliminary data.</text>
</comment>
<accession>A0A5C6AYX5</accession>
<dbReference type="InterPro" id="IPR029035">
    <property type="entry name" value="DHS-like_NAD/FAD-binding_dom"/>
</dbReference>
<comment type="cofactor">
    <cofactor evidence="1">
        <name>a metal cation</name>
        <dbReference type="ChEBI" id="CHEBI:25213"/>
    </cofactor>
</comment>
<keyword evidence="15" id="KW-1185">Reference proteome</keyword>
<keyword evidence="8 14" id="KW-0456">Lyase</keyword>
<comment type="cofactor">
    <cofactor evidence="2">
        <name>thiamine diphosphate</name>
        <dbReference type="ChEBI" id="CHEBI:58937"/>
    </cofactor>
</comment>
<dbReference type="GO" id="GO:0004737">
    <property type="term" value="F:pyruvate decarboxylase activity"/>
    <property type="evidence" value="ECO:0007669"/>
    <property type="project" value="TreeGrafter"/>
</dbReference>
<dbReference type="InterPro" id="IPR012001">
    <property type="entry name" value="Thiamin_PyroP_enz_TPP-bd_dom"/>
</dbReference>
<evidence type="ECO:0000256" key="2">
    <source>
        <dbReference type="ARBA" id="ARBA00001964"/>
    </source>
</evidence>
<evidence type="ECO:0000256" key="4">
    <source>
        <dbReference type="ARBA" id="ARBA00022723"/>
    </source>
</evidence>
<evidence type="ECO:0000259" key="12">
    <source>
        <dbReference type="Pfam" id="PF02775"/>
    </source>
</evidence>
<dbReference type="InterPro" id="IPR012110">
    <property type="entry name" value="PDC/IPDC-like"/>
</dbReference>
<dbReference type="SUPFAM" id="SSF52518">
    <property type="entry name" value="Thiamin diphosphate-binding fold (THDP-binding)"/>
    <property type="match status" value="2"/>
</dbReference>
<keyword evidence="4 9" id="KW-0479">Metal-binding</keyword>
<evidence type="ECO:0000256" key="6">
    <source>
        <dbReference type="ARBA" id="ARBA00022842"/>
    </source>
</evidence>
<sequence length="550" mass="59296">MSQPTVVEYAVNRLSKLGITDCFGLPGDYAFPINDAIASNESIEWRGCSNELNASYAADGYARIRGVSMLNTTYAVGELSALCGVMGAKAERSTIFHLVGMSSMRHQQLRKHVHHTFGDGVFQNFINISAQSACVHAILTPDNCVYEMERVIAAALANRQPAYIVVAEDLATRPITGPALEPFPEPKSDAGELKAALDAALNKIEAANTGCILPAFTVSRFGLQAEVTALIEASGLPFATTAMDKAALSEGHPNYIGGYAGKFSPPNVFEAVEGCDVVINAGGVLFTDISTAAFADNIDPAKMITIGIDYTQVDGRIYSNVRMRDMFVQLAAKVKKFTDVKLQRPAPAELVGGPDDPITQESLVGRYQRFLKPNDILVAETGTSAVATGGLLMPENAVYHNQTLWGSIGWATGTALGTAVADRSRRTVLITGEGSHQLTANEIGNYGRHGVKPVIFVLNNSGYGVERVLEEYPDWVYNDLAPWDYHTLPAALGCKDWFTAKVKTNAELEAAMQKAEAADTASYIEMVGQKHDYPAGLKLMGSRQYEFYGI</sequence>
<feature type="domain" description="Thiamine pyrophosphate enzyme N-terminal TPP-binding" evidence="13">
    <location>
        <begin position="5"/>
        <end position="115"/>
    </location>
</feature>
<dbReference type="Proteomes" id="UP000320735">
    <property type="component" value="Unassembled WGS sequence"/>
</dbReference>
<dbReference type="InterPro" id="IPR047214">
    <property type="entry name" value="TPP_PDC_IPDC"/>
</dbReference>
<evidence type="ECO:0000256" key="7">
    <source>
        <dbReference type="ARBA" id="ARBA00023052"/>
    </source>
</evidence>
<dbReference type="FunFam" id="3.40.50.970:FF:000024">
    <property type="entry name" value="Pyruvate decarboxylase isozyme"/>
    <property type="match status" value="1"/>
</dbReference>
<dbReference type="CDD" id="cd07038">
    <property type="entry name" value="TPP_PYR_PDC_IPDC_like"/>
    <property type="match status" value="1"/>
</dbReference>
<evidence type="ECO:0000256" key="5">
    <source>
        <dbReference type="ARBA" id="ARBA00022793"/>
    </source>
</evidence>
<dbReference type="GO" id="GO:0030976">
    <property type="term" value="F:thiamine pyrophosphate binding"/>
    <property type="evidence" value="ECO:0007669"/>
    <property type="project" value="InterPro"/>
</dbReference>
<evidence type="ECO:0000259" key="13">
    <source>
        <dbReference type="Pfam" id="PF02776"/>
    </source>
</evidence>
<dbReference type="GO" id="GO:0000287">
    <property type="term" value="F:magnesium ion binding"/>
    <property type="evidence" value="ECO:0007669"/>
    <property type="project" value="InterPro"/>
</dbReference>
<gene>
    <name evidence="14" type="primary">kdc</name>
    <name evidence="14" type="ORF">CA54_60780</name>
</gene>
<dbReference type="AlphaFoldDB" id="A0A5C6AYX5"/>
<dbReference type="Gene3D" id="3.40.50.1220">
    <property type="entry name" value="TPP-binding domain"/>
    <property type="match status" value="1"/>
</dbReference>
<evidence type="ECO:0000313" key="15">
    <source>
        <dbReference type="Proteomes" id="UP000320735"/>
    </source>
</evidence>
<proteinExistence type="inferred from homology"/>
<dbReference type="InterPro" id="IPR011766">
    <property type="entry name" value="TPP_enzyme_TPP-bd"/>
</dbReference>
<dbReference type="Pfam" id="PF00205">
    <property type="entry name" value="TPP_enzyme_M"/>
    <property type="match status" value="1"/>
</dbReference>
<dbReference type="PIRSF" id="PIRSF036565">
    <property type="entry name" value="Pyruvt_ip_decrb"/>
    <property type="match status" value="1"/>
</dbReference>
<dbReference type="Pfam" id="PF02776">
    <property type="entry name" value="TPP_enzyme_N"/>
    <property type="match status" value="1"/>
</dbReference>
<evidence type="ECO:0000256" key="10">
    <source>
        <dbReference type="RuleBase" id="RU362132"/>
    </source>
</evidence>
<protein>
    <submittedName>
        <fullName evidence="14">Alpha-keto-acid decarboxylase</fullName>
        <ecNumber evidence="14">4.1.1.-</ecNumber>
    </submittedName>
</protein>
<dbReference type="OrthoDB" id="4494979at2"/>